<evidence type="ECO:0000313" key="3">
    <source>
        <dbReference type="EMBL" id="EFT83052.1"/>
    </source>
</evidence>
<protein>
    <recommendedName>
        <fullName evidence="5">Acyltransferase</fullName>
    </recommendedName>
</protein>
<dbReference type="SUPFAM" id="SSF69593">
    <property type="entry name" value="Glycerol-3-phosphate (1)-acyltransferase"/>
    <property type="match status" value="1"/>
</dbReference>
<dbReference type="HOGENOM" id="CLU_095653_0_0_11"/>
<keyword evidence="2" id="KW-0812">Transmembrane</keyword>
<feature type="compositionally biased region" description="Basic and acidic residues" evidence="1">
    <location>
        <begin position="232"/>
        <end position="255"/>
    </location>
</feature>
<feature type="region of interest" description="Disordered" evidence="1">
    <location>
        <begin position="222"/>
        <end position="262"/>
    </location>
</feature>
<dbReference type="PATRIC" id="fig|864564.6.peg.1663"/>
<dbReference type="AlphaFoldDB" id="E6JYP1"/>
<gene>
    <name evidence="3" type="ORF">HMPREF0620_0057</name>
</gene>
<keyword evidence="2" id="KW-0472">Membrane</keyword>
<sequence>MPNKTFTYQSAADDLVESPNQDYRINENHVWFRHGPVFRFFFSIAYTILFLISWFYVRFRLRARIIGEEKLKPYRGKSFFIYGNHTLTFGDVALTIVINYPRPVSAMMSQANFGIPVVGKVLEWANMLPVPHTPAEHEGFHREMDALAKQGTAIAIYPEAHVWPYYTKIRPFSDRSFSYPARYGLPVFSSTVTYQKPRLGRFPRVTVYIDGPFLPQGLADPAMTEGLSGENAGKEGNEGGKRKQDAEAMAKRKSAEAASLRNQVASAMMDRVQLSTYEYVRYRKA</sequence>
<reference evidence="3 4" key="1">
    <citation type="submission" date="2010-12" db="EMBL/GenBank/DDBJ databases">
        <authorList>
            <person name="Muzny D."/>
            <person name="Qin X."/>
            <person name="Buhay C."/>
            <person name="Dugan-Rocha S."/>
            <person name="Ding Y."/>
            <person name="Chen G."/>
            <person name="Hawes A."/>
            <person name="Holder M."/>
            <person name="Jhangiani S."/>
            <person name="Johnson A."/>
            <person name="Khan Z."/>
            <person name="Li Z."/>
            <person name="Liu W."/>
            <person name="Liu X."/>
            <person name="Perez L."/>
            <person name="Shen H."/>
            <person name="Wang Q."/>
            <person name="Watt J."/>
            <person name="Xi L."/>
            <person name="Xin Y."/>
            <person name="Zhou J."/>
            <person name="Deng J."/>
            <person name="Jiang H."/>
            <person name="Liu Y."/>
            <person name="Qu J."/>
            <person name="Song X.-Z."/>
            <person name="Zhang L."/>
            <person name="Villasana D."/>
            <person name="Johnson A."/>
            <person name="Liu J."/>
            <person name="Liyanage D."/>
            <person name="Lorensuhewa L."/>
            <person name="Robinson T."/>
            <person name="Song A."/>
            <person name="Song B.-B."/>
            <person name="Dinh H."/>
            <person name="Thornton R."/>
            <person name="Coyle M."/>
            <person name="Francisco L."/>
            <person name="Jackson L."/>
            <person name="Javaid M."/>
            <person name="Korchina V."/>
            <person name="Kovar C."/>
            <person name="Mata R."/>
            <person name="Mathew T."/>
            <person name="Ngo R."/>
            <person name="Nguyen L."/>
            <person name="Nguyen N."/>
            <person name="Okwuonu G."/>
            <person name="Ongeri F."/>
            <person name="Pham C."/>
            <person name="Simmons D."/>
            <person name="Wilczek-Boney K."/>
            <person name="Hale W."/>
            <person name="Jakkamsetti A."/>
            <person name="Pham P."/>
            <person name="Ruth R."/>
            <person name="San Lucas F."/>
            <person name="Warren J."/>
            <person name="Zhang J."/>
            <person name="Zhao Z."/>
            <person name="Zhou C."/>
            <person name="Zhu D."/>
            <person name="Lee S."/>
            <person name="Bess C."/>
            <person name="Blankenburg K."/>
            <person name="Forbes L."/>
            <person name="Fu Q."/>
            <person name="Gubbala S."/>
            <person name="Hirani K."/>
            <person name="Jayaseelan J.C."/>
            <person name="Lara F."/>
            <person name="Munidasa M."/>
            <person name="Palculict T."/>
            <person name="Patil S."/>
            <person name="Pu L.-L."/>
            <person name="Saada N."/>
            <person name="Tang L."/>
            <person name="Weissenberger G."/>
            <person name="Zhu Y."/>
            <person name="Hemphill L."/>
            <person name="Shang Y."/>
            <person name="Youmans B."/>
            <person name="Ayvaz T."/>
            <person name="Ross M."/>
            <person name="Santibanez J."/>
            <person name="Aqrawi P."/>
            <person name="Gross S."/>
            <person name="Joshi V."/>
            <person name="Fowler G."/>
            <person name="Nazareth L."/>
            <person name="Reid J."/>
            <person name="Worley K."/>
            <person name="Petrosino J."/>
            <person name="Highlander S."/>
            <person name="Gibbs R."/>
        </authorList>
    </citation>
    <scope>NUCLEOTIDE SEQUENCE [LARGE SCALE GENOMIC DNA]</scope>
    <source>
        <strain evidence="3 4">DSM 10105</strain>
    </source>
</reference>
<dbReference type="EMBL" id="AEON01000001">
    <property type="protein sequence ID" value="EFT83052.1"/>
    <property type="molecule type" value="Genomic_DNA"/>
</dbReference>
<evidence type="ECO:0000256" key="1">
    <source>
        <dbReference type="SAM" id="MobiDB-lite"/>
    </source>
</evidence>
<evidence type="ECO:0008006" key="5">
    <source>
        <dbReference type="Google" id="ProtNLM"/>
    </source>
</evidence>
<dbReference type="Proteomes" id="UP000004946">
    <property type="component" value="Chromosome"/>
</dbReference>
<keyword evidence="2" id="KW-1133">Transmembrane helix</keyword>
<dbReference type="KEGG" id="pdo:PSDT_1516"/>
<feature type="transmembrane region" description="Helical" evidence="2">
    <location>
        <begin position="37"/>
        <end position="57"/>
    </location>
</feature>
<feature type="transmembrane region" description="Helical" evidence="2">
    <location>
        <begin position="78"/>
        <end position="100"/>
    </location>
</feature>
<accession>E6JYP1</accession>
<name>E6JYP1_PARDN</name>
<comment type="caution">
    <text evidence="3">The sequence shown here is derived from an EMBL/GenBank/DDBJ whole genome shotgun (WGS) entry which is preliminary data.</text>
</comment>
<evidence type="ECO:0000256" key="2">
    <source>
        <dbReference type="SAM" id="Phobius"/>
    </source>
</evidence>
<proteinExistence type="predicted"/>
<organism evidence="3 4">
    <name type="scientific">Parascardovia denticolens DSM 10105 = JCM 12538</name>
    <dbReference type="NCBI Taxonomy" id="864564"/>
    <lineage>
        <taxon>Bacteria</taxon>
        <taxon>Bacillati</taxon>
        <taxon>Actinomycetota</taxon>
        <taxon>Actinomycetes</taxon>
        <taxon>Bifidobacteriales</taxon>
        <taxon>Bifidobacteriaceae</taxon>
        <taxon>Parascardovia</taxon>
    </lineage>
</organism>
<keyword evidence="4" id="KW-1185">Reference proteome</keyword>
<dbReference type="RefSeq" id="WP_006288494.1">
    <property type="nucleotide sequence ID" value="NZ_AP012333.1"/>
</dbReference>
<dbReference type="eggNOG" id="COG0204">
    <property type="taxonomic scope" value="Bacteria"/>
</dbReference>
<evidence type="ECO:0000313" key="4">
    <source>
        <dbReference type="Proteomes" id="UP000004946"/>
    </source>
</evidence>